<dbReference type="GO" id="GO:0009113">
    <property type="term" value="P:purine nucleobase biosynthetic process"/>
    <property type="evidence" value="ECO:0007669"/>
    <property type="project" value="UniProtKB-UniRule"/>
</dbReference>
<gene>
    <name evidence="9 14" type="primary">purF</name>
    <name evidence="14" type="ORF">MD483_04455</name>
</gene>
<keyword evidence="7 9" id="KW-0460">Magnesium</keyword>
<evidence type="ECO:0000256" key="3">
    <source>
        <dbReference type="ARBA" id="ARBA00022676"/>
    </source>
</evidence>
<proteinExistence type="inferred from homology"/>
<dbReference type="FunFam" id="3.60.20.10:FF:000011">
    <property type="entry name" value="Amidophosphoribosyltransferase"/>
    <property type="match status" value="1"/>
</dbReference>
<dbReference type="InterPro" id="IPR005854">
    <property type="entry name" value="PurF"/>
</dbReference>
<keyword evidence="3 9" id="KW-0328">Glycosyltransferase</keyword>
<comment type="caution">
    <text evidence="9">Lacks conserved residue(s) required for the propagation of feature annotation.</text>
</comment>
<dbReference type="CDD" id="cd06223">
    <property type="entry name" value="PRTases_typeI"/>
    <property type="match status" value="1"/>
</dbReference>
<sequence>MCGIVGIVGTTPVNQSIYDALTVLQHRGQDAAGICTIESNRFRLRKANGLVKDVFEAKHMQRLQGNVGIGHVRYPTAGSSSASEAQPFYVNSPFGITLAHNGNLTNAHKVRDKICEKDRRHINTTSDSEVLLNVLAHEIDMVKGNVTSEDVFRAVTNVHRTIRGAYAVVAMIIGHGLIAFRDPNGIRPLCLGKREVEGRVEYMVASESVALDAVGFDFVRDVAPGEAIYATFDGELHTQQCADNPTLNPCIFEFVYFARPDSFIDKISVYSARVEMGKKLGQRIKEEYAHLDIDVVIPIPETSCDIALQIAQAIDKPYRQGFVKNRYVGRTFIMPGQQQRKKSVRRKLNAIRSEFKGKNVLLVDDSIVRGTTSEQIIEMARDSGAKQVFMVSAAPEIRFPNVYGIDMPTANELIAHGRDNDAICKQIGADELIFQSLEDLVDAVGLGNRDIAQFETSVFSGEYVTGDINQEYLDYLESLRSDDAKIQAEILQELANIDLHNEGA</sequence>
<dbReference type="InterPro" id="IPR000836">
    <property type="entry name" value="PRTase_dom"/>
</dbReference>
<comment type="cofactor">
    <cofactor evidence="9 12">
        <name>Mg(2+)</name>
        <dbReference type="ChEBI" id="CHEBI:18420"/>
    </cofactor>
    <text evidence="9 12">Binds 1 Mg(2+) ion per subunit.</text>
</comment>
<dbReference type="PANTHER" id="PTHR11907">
    <property type="entry name" value="AMIDOPHOSPHORIBOSYLTRANSFERASE"/>
    <property type="match status" value="1"/>
</dbReference>
<dbReference type="SUPFAM" id="SSF53271">
    <property type="entry name" value="PRTase-like"/>
    <property type="match status" value="1"/>
</dbReference>
<dbReference type="EMBL" id="JAKRRX010000015">
    <property type="protein sequence ID" value="MCW8333080.1"/>
    <property type="molecule type" value="Genomic_DNA"/>
</dbReference>
<keyword evidence="5 9" id="KW-0479">Metal-binding</keyword>
<dbReference type="HAMAP" id="MF_01931">
    <property type="entry name" value="PurF"/>
    <property type="match status" value="1"/>
</dbReference>
<organism evidence="14 15">
    <name type="scientific">Vibrio paucivorans</name>
    <dbReference type="NCBI Taxonomy" id="2829489"/>
    <lineage>
        <taxon>Bacteria</taxon>
        <taxon>Pseudomonadati</taxon>
        <taxon>Pseudomonadota</taxon>
        <taxon>Gammaproteobacteria</taxon>
        <taxon>Vibrionales</taxon>
        <taxon>Vibrionaceae</taxon>
        <taxon>Vibrio</taxon>
    </lineage>
</organism>
<feature type="domain" description="Glutamine amidotransferase type-2" evidence="13">
    <location>
        <begin position="2"/>
        <end position="233"/>
    </location>
</feature>
<dbReference type="Pfam" id="PF00156">
    <property type="entry name" value="Pribosyltran"/>
    <property type="match status" value="1"/>
</dbReference>
<evidence type="ECO:0000313" key="15">
    <source>
        <dbReference type="Proteomes" id="UP001155586"/>
    </source>
</evidence>
<evidence type="ECO:0000256" key="9">
    <source>
        <dbReference type="HAMAP-Rule" id="MF_01931"/>
    </source>
</evidence>
<evidence type="ECO:0000256" key="8">
    <source>
        <dbReference type="ARBA" id="ARBA00022962"/>
    </source>
</evidence>
<evidence type="ECO:0000313" key="14">
    <source>
        <dbReference type="EMBL" id="MCW8333080.1"/>
    </source>
</evidence>
<dbReference type="Gene3D" id="3.40.50.2020">
    <property type="match status" value="1"/>
</dbReference>
<keyword evidence="15" id="KW-1185">Reference proteome</keyword>
<comment type="similarity">
    <text evidence="2 9 10">In the C-terminal section; belongs to the purine/pyrimidine phosphoribosyltransferase family.</text>
</comment>
<comment type="pathway">
    <text evidence="1 9 10">Purine metabolism; IMP biosynthesis via de novo pathway; N(1)-(5-phospho-D-ribosyl)glycinamide from 5-phospho-alpha-D-ribose 1-diphosphate: step 1/2.</text>
</comment>
<dbReference type="Pfam" id="PF13522">
    <property type="entry name" value="GATase_6"/>
    <property type="match status" value="1"/>
</dbReference>
<dbReference type="InterPro" id="IPR029055">
    <property type="entry name" value="Ntn_hydrolases_N"/>
</dbReference>
<evidence type="ECO:0000256" key="11">
    <source>
        <dbReference type="PIRSR" id="PIRSR000485-1"/>
    </source>
</evidence>
<dbReference type="SUPFAM" id="SSF56235">
    <property type="entry name" value="N-terminal nucleophile aminohydrolases (Ntn hydrolases)"/>
    <property type="match status" value="1"/>
</dbReference>
<comment type="catalytic activity">
    <reaction evidence="9 10">
        <text>5-phospho-beta-D-ribosylamine + L-glutamate + diphosphate = 5-phospho-alpha-D-ribose 1-diphosphate + L-glutamine + H2O</text>
        <dbReference type="Rhea" id="RHEA:14905"/>
        <dbReference type="ChEBI" id="CHEBI:15377"/>
        <dbReference type="ChEBI" id="CHEBI:29985"/>
        <dbReference type="ChEBI" id="CHEBI:33019"/>
        <dbReference type="ChEBI" id="CHEBI:58017"/>
        <dbReference type="ChEBI" id="CHEBI:58359"/>
        <dbReference type="ChEBI" id="CHEBI:58681"/>
        <dbReference type="EC" id="2.4.2.14"/>
    </reaction>
</comment>
<protein>
    <recommendedName>
        <fullName evidence="9">Amidophosphoribosyltransferase</fullName>
        <shortName evidence="9">ATase</shortName>
        <ecNumber evidence="9">2.4.2.14</ecNumber>
    </recommendedName>
    <alternativeName>
        <fullName evidence="9">Glutamine phosphoribosylpyrophosphate amidotransferase</fullName>
        <shortName evidence="9">GPATase</shortName>
    </alternativeName>
</protein>
<evidence type="ECO:0000256" key="5">
    <source>
        <dbReference type="ARBA" id="ARBA00022723"/>
    </source>
</evidence>
<dbReference type="EC" id="2.4.2.14" evidence="9"/>
<dbReference type="InterPro" id="IPR029057">
    <property type="entry name" value="PRTase-like"/>
</dbReference>
<dbReference type="Gene3D" id="3.60.20.10">
    <property type="entry name" value="Glutamine Phosphoribosylpyrophosphate, subunit 1, domain 1"/>
    <property type="match status" value="1"/>
</dbReference>
<evidence type="ECO:0000259" key="13">
    <source>
        <dbReference type="PROSITE" id="PS51278"/>
    </source>
</evidence>
<comment type="function">
    <text evidence="9">Catalyzes the formation of phosphoribosylamine from phosphoribosylpyrophosphate (PRPP) and glutamine.</text>
</comment>
<keyword evidence="4 9" id="KW-0808">Transferase</keyword>
<keyword evidence="8 9" id="KW-0315">Glutamine amidotransferase</keyword>
<accession>A0A9X3CD46</accession>
<reference evidence="14" key="1">
    <citation type="submission" date="2022-02" db="EMBL/GenBank/DDBJ databases">
        <title>Vibrio sp. nov., a new bacterium isolated from Bohai sea, China.</title>
        <authorList>
            <person name="Yuan Y."/>
        </authorList>
    </citation>
    <scope>NUCLEOTIDE SEQUENCE</scope>
    <source>
        <strain evidence="14">DBSS07</strain>
    </source>
</reference>
<dbReference type="PIRSF" id="PIRSF000485">
    <property type="entry name" value="Amd_phspho_trans"/>
    <property type="match status" value="1"/>
</dbReference>
<evidence type="ECO:0000256" key="10">
    <source>
        <dbReference type="PIRNR" id="PIRNR000485"/>
    </source>
</evidence>
<dbReference type="InterPro" id="IPR017932">
    <property type="entry name" value="GATase_2_dom"/>
</dbReference>
<feature type="binding site" evidence="9 12">
    <location>
        <position position="365"/>
    </location>
    <ligand>
        <name>Mg(2+)</name>
        <dbReference type="ChEBI" id="CHEBI:18420"/>
    </ligand>
</feature>
<evidence type="ECO:0000256" key="7">
    <source>
        <dbReference type="ARBA" id="ARBA00022842"/>
    </source>
</evidence>
<dbReference type="RefSeq" id="WP_265686769.1">
    <property type="nucleotide sequence ID" value="NZ_JAKRRX010000015.1"/>
</dbReference>
<comment type="caution">
    <text evidence="14">The sequence shown here is derived from an EMBL/GenBank/DDBJ whole genome shotgun (WGS) entry which is preliminary data.</text>
</comment>
<feature type="binding site" evidence="9 12">
    <location>
        <position position="302"/>
    </location>
    <ligand>
        <name>Mg(2+)</name>
        <dbReference type="ChEBI" id="CHEBI:18420"/>
    </ligand>
</feature>
<evidence type="ECO:0000256" key="6">
    <source>
        <dbReference type="ARBA" id="ARBA00022755"/>
    </source>
</evidence>
<evidence type="ECO:0000256" key="2">
    <source>
        <dbReference type="ARBA" id="ARBA00010138"/>
    </source>
</evidence>
<dbReference type="NCBIfam" id="TIGR01134">
    <property type="entry name" value="purF"/>
    <property type="match status" value="1"/>
</dbReference>
<dbReference type="GO" id="GO:0004044">
    <property type="term" value="F:amidophosphoribosyltransferase activity"/>
    <property type="evidence" value="ECO:0007669"/>
    <property type="project" value="UniProtKB-UniRule"/>
</dbReference>
<evidence type="ECO:0000256" key="4">
    <source>
        <dbReference type="ARBA" id="ARBA00022679"/>
    </source>
</evidence>
<evidence type="ECO:0000256" key="12">
    <source>
        <dbReference type="PIRSR" id="PIRSR000485-2"/>
    </source>
</evidence>
<dbReference type="GO" id="GO:0006189">
    <property type="term" value="P:'de novo' IMP biosynthetic process"/>
    <property type="evidence" value="ECO:0007669"/>
    <property type="project" value="UniProtKB-UniRule"/>
</dbReference>
<feature type="active site" description="Nucleophile" evidence="9 11">
    <location>
        <position position="2"/>
    </location>
</feature>
<dbReference type="InterPro" id="IPR035584">
    <property type="entry name" value="PurF_N"/>
</dbReference>
<dbReference type="GO" id="GO:0000287">
    <property type="term" value="F:magnesium ion binding"/>
    <property type="evidence" value="ECO:0007669"/>
    <property type="project" value="UniProtKB-UniRule"/>
</dbReference>
<evidence type="ECO:0000256" key="1">
    <source>
        <dbReference type="ARBA" id="ARBA00005209"/>
    </source>
</evidence>
<dbReference type="PROSITE" id="PS51278">
    <property type="entry name" value="GATASE_TYPE_2"/>
    <property type="match status" value="1"/>
</dbReference>
<keyword evidence="6 9" id="KW-0658">Purine biosynthesis</keyword>
<dbReference type="CDD" id="cd00715">
    <property type="entry name" value="GPATase_N"/>
    <property type="match status" value="1"/>
</dbReference>
<feature type="binding site" evidence="9 12">
    <location>
        <position position="364"/>
    </location>
    <ligand>
        <name>Mg(2+)</name>
        <dbReference type="ChEBI" id="CHEBI:18420"/>
    </ligand>
</feature>
<dbReference type="AlphaFoldDB" id="A0A9X3CD46"/>
<dbReference type="Proteomes" id="UP001155586">
    <property type="component" value="Unassembled WGS sequence"/>
</dbReference>
<name>A0A9X3CD46_9VIBR</name>